<evidence type="ECO:0000256" key="5">
    <source>
        <dbReference type="ARBA" id="ARBA00022857"/>
    </source>
</evidence>
<comment type="caution">
    <text evidence="8">The sequence shown here is derived from an EMBL/GenBank/DDBJ whole genome shotgun (WGS) entry which is preliminary data.</text>
</comment>
<sequence length="122" mass="14122">MSDRTLDAVVIGAGVAGLYQLHQLREQGLEVRAYDTASGVGGTWYWNRYPGAKFDSEAYIYQYLFDEDLYKGWSWSSRFPGQREIEQWLNYVADSLDLRPDISFDTTITSAVFDEETNRWGR</sequence>
<dbReference type="PANTHER" id="PTHR43098:SF3">
    <property type="entry name" value="L-ORNITHINE N(5)-MONOOXYGENASE-RELATED"/>
    <property type="match status" value="1"/>
</dbReference>
<reference evidence="8 9" key="1">
    <citation type="submission" date="2012-12" db="EMBL/GenBank/DDBJ databases">
        <title>Whole genome shotgun sequence of Gordonia aichiensis NBRC 108223.</title>
        <authorList>
            <person name="Isaki-Nakamura S."/>
            <person name="Hosoyama A."/>
            <person name="Tsuchikane K."/>
            <person name="Ando Y."/>
            <person name="Baba S."/>
            <person name="Ohji S."/>
            <person name="Hamada M."/>
            <person name="Tamura T."/>
            <person name="Yamazoe A."/>
            <person name="Yamazaki S."/>
            <person name="Fujita N."/>
        </authorList>
    </citation>
    <scope>NUCLEOTIDE SEQUENCE [LARGE SCALE GENOMIC DNA]</scope>
    <source>
        <strain evidence="8 9">NBRC 108223</strain>
    </source>
</reference>
<evidence type="ECO:0000256" key="2">
    <source>
        <dbReference type="ARBA" id="ARBA00010139"/>
    </source>
</evidence>
<keyword evidence="4" id="KW-0274">FAD</keyword>
<dbReference type="STRING" id="1220583.GOACH_11_00700"/>
<dbReference type="Pfam" id="PF13450">
    <property type="entry name" value="NAD_binding_8"/>
    <property type="match status" value="1"/>
</dbReference>
<evidence type="ECO:0000256" key="6">
    <source>
        <dbReference type="ARBA" id="ARBA00023002"/>
    </source>
</evidence>
<dbReference type="PANTHER" id="PTHR43098">
    <property type="entry name" value="L-ORNITHINE N(5)-MONOOXYGENASE-RELATED"/>
    <property type="match status" value="1"/>
</dbReference>
<gene>
    <name evidence="8" type="ORF">GOACH_11_00700</name>
</gene>
<comment type="cofactor">
    <cofactor evidence="1">
        <name>FAD</name>
        <dbReference type="ChEBI" id="CHEBI:57692"/>
    </cofactor>
</comment>
<dbReference type="Proteomes" id="UP000010988">
    <property type="component" value="Unassembled WGS sequence"/>
</dbReference>
<dbReference type="eggNOG" id="COG2072">
    <property type="taxonomic scope" value="Bacteria"/>
</dbReference>
<keyword evidence="9" id="KW-1185">Reference proteome</keyword>
<keyword evidence="3" id="KW-0285">Flavoprotein</keyword>
<keyword evidence="7 8" id="KW-0503">Monooxygenase</keyword>
<organism evidence="8 9">
    <name type="scientific">Gordonia aichiensis NBRC 108223</name>
    <dbReference type="NCBI Taxonomy" id="1220583"/>
    <lineage>
        <taxon>Bacteria</taxon>
        <taxon>Bacillati</taxon>
        <taxon>Actinomycetota</taxon>
        <taxon>Actinomycetes</taxon>
        <taxon>Mycobacteriales</taxon>
        <taxon>Gordoniaceae</taxon>
        <taxon>Gordonia</taxon>
    </lineage>
</organism>
<evidence type="ECO:0000256" key="4">
    <source>
        <dbReference type="ARBA" id="ARBA00022827"/>
    </source>
</evidence>
<keyword evidence="6" id="KW-0560">Oxidoreductase</keyword>
<evidence type="ECO:0000256" key="1">
    <source>
        <dbReference type="ARBA" id="ARBA00001974"/>
    </source>
</evidence>
<dbReference type="InterPro" id="IPR050775">
    <property type="entry name" value="FAD-binding_Monooxygenases"/>
</dbReference>
<dbReference type="GO" id="GO:0016709">
    <property type="term" value="F:oxidoreductase activity, acting on paired donors, with incorporation or reduction of molecular oxygen, NAD(P)H as one donor, and incorporation of one atom of oxygen"/>
    <property type="evidence" value="ECO:0007669"/>
    <property type="project" value="UniProtKB-ARBA"/>
</dbReference>
<protein>
    <submittedName>
        <fullName evidence="8">Putative flavin-containing monooxygenase</fullName>
    </submittedName>
</protein>
<evidence type="ECO:0000256" key="3">
    <source>
        <dbReference type="ARBA" id="ARBA00022630"/>
    </source>
</evidence>
<dbReference type="EMBL" id="BANR01000011">
    <property type="protein sequence ID" value="GAC49275.1"/>
    <property type="molecule type" value="Genomic_DNA"/>
</dbReference>
<name>L7KK63_9ACTN</name>
<dbReference type="Gene3D" id="3.50.50.60">
    <property type="entry name" value="FAD/NAD(P)-binding domain"/>
    <property type="match status" value="1"/>
</dbReference>
<dbReference type="InterPro" id="IPR036188">
    <property type="entry name" value="FAD/NAD-bd_sf"/>
</dbReference>
<comment type="similarity">
    <text evidence="2">Belongs to the FAD-binding monooxygenase family.</text>
</comment>
<evidence type="ECO:0000313" key="9">
    <source>
        <dbReference type="Proteomes" id="UP000010988"/>
    </source>
</evidence>
<dbReference type="AlphaFoldDB" id="L7KK63"/>
<accession>L7KK63</accession>
<evidence type="ECO:0000313" key="8">
    <source>
        <dbReference type="EMBL" id="GAC49275.1"/>
    </source>
</evidence>
<dbReference type="SUPFAM" id="SSF51905">
    <property type="entry name" value="FAD/NAD(P)-binding domain"/>
    <property type="match status" value="1"/>
</dbReference>
<proteinExistence type="inferred from homology"/>
<keyword evidence="5" id="KW-0521">NADP</keyword>
<evidence type="ECO:0000256" key="7">
    <source>
        <dbReference type="ARBA" id="ARBA00023033"/>
    </source>
</evidence>